<dbReference type="AlphaFoldDB" id="A0A4C1VYK0"/>
<gene>
    <name evidence="1" type="ORF">EVAR_41747_1</name>
</gene>
<dbReference type="Proteomes" id="UP000299102">
    <property type="component" value="Unassembled WGS sequence"/>
</dbReference>
<dbReference type="EMBL" id="BGZK01000444">
    <property type="protein sequence ID" value="GBP43891.1"/>
    <property type="molecule type" value="Genomic_DNA"/>
</dbReference>
<protein>
    <submittedName>
        <fullName evidence="1">Uncharacterized protein</fullName>
    </submittedName>
</protein>
<evidence type="ECO:0000313" key="2">
    <source>
        <dbReference type="Proteomes" id="UP000299102"/>
    </source>
</evidence>
<name>A0A4C1VYK0_EUMVA</name>
<reference evidence="1 2" key="1">
    <citation type="journal article" date="2019" name="Commun. Biol.">
        <title>The bagworm genome reveals a unique fibroin gene that provides high tensile strength.</title>
        <authorList>
            <person name="Kono N."/>
            <person name="Nakamura H."/>
            <person name="Ohtoshi R."/>
            <person name="Tomita M."/>
            <person name="Numata K."/>
            <person name="Arakawa K."/>
        </authorList>
    </citation>
    <scope>NUCLEOTIDE SEQUENCE [LARGE SCALE GENOMIC DNA]</scope>
</reference>
<organism evidence="1 2">
    <name type="scientific">Eumeta variegata</name>
    <name type="common">Bagworm moth</name>
    <name type="synonym">Eumeta japonica</name>
    <dbReference type="NCBI Taxonomy" id="151549"/>
    <lineage>
        <taxon>Eukaryota</taxon>
        <taxon>Metazoa</taxon>
        <taxon>Ecdysozoa</taxon>
        <taxon>Arthropoda</taxon>
        <taxon>Hexapoda</taxon>
        <taxon>Insecta</taxon>
        <taxon>Pterygota</taxon>
        <taxon>Neoptera</taxon>
        <taxon>Endopterygota</taxon>
        <taxon>Lepidoptera</taxon>
        <taxon>Glossata</taxon>
        <taxon>Ditrysia</taxon>
        <taxon>Tineoidea</taxon>
        <taxon>Psychidae</taxon>
        <taxon>Oiketicinae</taxon>
        <taxon>Eumeta</taxon>
    </lineage>
</organism>
<evidence type="ECO:0000313" key="1">
    <source>
        <dbReference type="EMBL" id="GBP43891.1"/>
    </source>
</evidence>
<proteinExistence type="predicted"/>
<accession>A0A4C1VYK0</accession>
<keyword evidence="2" id="KW-1185">Reference proteome</keyword>
<sequence>MARATVLMVSAERPASQTACGSARPDDAGANLAAAGPSVKYRGVCLHLYQRLAILARAECRVRHRLN</sequence>
<comment type="caution">
    <text evidence="1">The sequence shown here is derived from an EMBL/GenBank/DDBJ whole genome shotgun (WGS) entry which is preliminary data.</text>
</comment>